<dbReference type="PANTHER" id="PTHR10357">
    <property type="entry name" value="ALPHA-AMYLASE FAMILY MEMBER"/>
    <property type="match status" value="1"/>
</dbReference>
<dbReference type="InterPro" id="IPR006047">
    <property type="entry name" value="GH13_cat_dom"/>
</dbReference>
<dbReference type="Gene3D" id="3.20.20.80">
    <property type="entry name" value="Glycosidases"/>
    <property type="match status" value="1"/>
</dbReference>
<dbReference type="FunFam" id="2.60.40.1180:FF:000007">
    <property type="entry name" value="Sucrose isomerase"/>
    <property type="match status" value="1"/>
</dbReference>
<evidence type="ECO:0000259" key="5">
    <source>
        <dbReference type="SMART" id="SM00642"/>
    </source>
</evidence>
<keyword evidence="3 6" id="KW-0326">Glycosidase</keyword>
<dbReference type="GO" id="GO:0008788">
    <property type="term" value="F:alpha,alpha-phosphotrehalase activity"/>
    <property type="evidence" value="ECO:0007669"/>
    <property type="project" value="UniProtKB-UniRule"/>
</dbReference>
<evidence type="ECO:0000256" key="4">
    <source>
        <dbReference type="NCBIfam" id="TIGR02403"/>
    </source>
</evidence>
<keyword evidence="7" id="KW-1185">Reference proteome</keyword>
<dbReference type="Proteomes" id="UP000254572">
    <property type="component" value="Unassembled WGS sequence"/>
</dbReference>
<organism evidence="6 7">
    <name type="scientific">Cardiobacterium valvarum</name>
    <dbReference type="NCBI Taxonomy" id="194702"/>
    <lineage>
        <taxon>Bacteria</taxon>
        <taxon>Pseudomonadati</taxon>
        <taxon>Pseudomonadota</taxon>
        <taxon>Gammaproteobacteria</taxon>
        <taxon>Cardiobacteriales</taxon>
        <taxon>Cardiobacteriaceae</taxon>
        <taxon>Cardiobacterium</taxon>
    </lineage>
</organism>
<reference evidence="6 7" key="1">
    <citation type="submission" date="2018-06" db="EMBL/GenBank/DDBJ databases">
        <authorList>
            <consortium name="Pathogen Informatics"/>
            <person name="Doyle S."/>
        </authorList>
    </citation>
    <scope>NUCLEOTIDE SEQUENCE [LARGE SCALE GENOMIC DNA]</scope>
    <source>
        <strain evidence="6 7">NCTC13294</strain>
    </source>
</reference>
<feature type="domain" description="Glycosyl hydrolase family 13 catalytic" evidence="5">
    <location>
        <begin position="10"/>
        <end position="412"/>
    </location>
</feature>
<dbReference type="RefSeq" id="WP_115610618.1">
    <property type="nucleotide sequence ID" value="NZ_UFUW01000001.1"/>
</dbReference>
<comment type="similarity">
    <text evidence="1">Belongs to the glycosyl hydrolase 13 family.</text>
</comment>
<dbReference type="Gene3D" id="3.90.400.10">
    <property type="entry name" value="Oligo-1,6-glucosidase, Domain 2"/>
    <property type="match status" value="1"/>
</dbReference>
<dbReference type="FunFam" id="3.90.400.10:FF:000002">
    <property type="entry name" value="Sucrose isomerase"/>
    <property type="match status" value="1"/>
</dbReference>
<dbReference type="GO" id="GO:0004556">
    <property type="term" value="F:alpha-amylase activity"/>
    <property type="evidence" value="ECO:0007669"/>
    <property type="project" value="TreeGrafter"/>
</dbReference>
<sequence>MNFKDKVVYQIYPKSYCDTNGDGIGDLPGIISKLDYLHDLGVDYLWLNPIYPSPQRDNGYDVADYCAIDPAYGSMADFERLCEEAEKRGIHIMLDMVFNHTSTAHLWFQKALAGEEKYRRYYLFRPGKADGSAPTNWQSKFGGPAWAYAPEVGQYYLHLFDETQADLDWSNPDVRAELAAIVNFWRGKGVHGFRFDVINLISKRAFEDDPNYFDGRQYYTDGPHVHAWLQELNRASFGQDPDSFTVGEMSSTTLAACVHYAGTESGELSSVFTFHHLKVDYKNQQKWALQPFDFAALKTLISDWQTGMAAGNAWNALFWNNHDQPRALSRFGNDREHHHASATMLASVLHCLRGTPYIYQGEEIGMTNAYFDDIDDYRDVESTNLYAELTAQGRPAAEIHTLLRARSRDNARTPMQWDSSPQAGFSSGTPWLRVNPNYPRINAADAVRDPHSIYHHYRSLIALRKQESVIQDGDYTLLLADHPQIFAYRRDNADAELIVLANFYDEATSAALPLETLARPGDYQLLLGNYPAAPALSAHTPLRPYEAIIYLRRK</sequence>
<dbReference type="PANTHER" id="PTHR10357:SF217">
    <property type="entry name" value="TREHALOSE-6-PHOSPHATE HYDROLASE"/>
    <property type="match status" value="1"/>
</dbReference>
<dbReference type="GO" id="GO:0005737">
    <property type="term" value="C:cytoplasm"/>
    <property type="evidence" value="ECO:0007669"/>
    <property type="project" value="UniProtKB-UniRule"/>
</dbReference>
<evidence type="ECO:0000313" key="6">
    <source>
        <dbReference type="EMBL" id="SUX18571.1"/>
    </source>
</evidence>
<evidence type="ECO:0000256" key="3">
    <source>
        <dbReference type="ARBA" id="ARBA00023295"/>
    </source>
</evidence>
<evidence type="ECO:0000313" key="7">
    <source>
        <dbReference type="Proteomes" id="UP000254572"/>
    </source>
</evidence>
<dbReference type="InterPro" id="IPR017853">
    <property type="entry name" value="GH"/>
</dbReference>
<dbReference type="SMART" id="SM00642">
    <property type="entry name" value="Aamy"/>
    <property type="match status" value="1"/>
</dbReference>
<evidence type="ECO:0000256" key="1">
    <source>
        <dbReference type="ARBA" id="ARBA00008061"/>
    </source>
</evidence>
<dbReference type="OrthoDB" id="9805159at2"/>
<protein>
    <recommendedName>
        <fullName evidence="4">Alpha,alpha-phosphotrehalase</fullName>
        <ecNumber evidence="4">3.2.1.93</ecNumber>
    </recommendedName>
</protein>
<gene>
    <name evidence="6" type="primary">treA</name>
    <name evidence="6" type="ORF">NCTC13294_00302</name>
</gene>
<accession>A0A381DYV2</accession>
<dbReference type="Pfam" id="PF00128">
    <property type="entry name" value="Alpha-amylase"/>
    <property type="match status" value="1"/>
</dbReference>
<dbReference type="InterPro" id="IPR013780">
    <property type="entry name" value="Glyco_hydro_b"/>
</dbReference>
<dbReference type="InterPro" id="IPR045857">
    <property type="entry name" value="O16G_dom_2"/>
</dbReference>
<dbReference type="SUPFAM" id="SSF51445">
    <property type="entry name" value="(Trans)glycosidases"/>
    <property type="match status" value="1"/>
</dbReference>
<dbReference type="Gene3D" id="2.60.40.1180">
    <property type="entry name" value="Golgi alpha-mannosidase II"/>
    <property type="match status" value="1"/>
</dbReference>
<dbReference type="EMBL" id="UFUW01000001">
    <property type="protein sequence ID" value="SUX18571.1"/>
    <property type="molecule type" value="Genomic_DNA"/>
</dbReference>
<evidence type="ECO:0000256" key="2">
    <source>
        <dbReference type="ARBA" id="ARBA00022801"/>
    </source>
</evidence>
<dbReference type="CDD" id="cd11333">
    <property type="entry name" value="AmyAc_SI_OligoGlu_DGase"/>
    <property type="match status" value="1"/>
</dbReference>
<dbReference type="GO" id="GO:0005993">
    <property type="term" value="P:trehalose catabolic process"/>
    <property type="evidence" value="ECO:0007669"/>
    <property type="project" value="InterPro"/>
</dbReference>
<dbReference type="NCBIfam" id="NF008183">
    <property type="entry name" value="PRK10933.1"/>
    <property type="match status" value="1"/>
</dbReference>
<dbReference type="EC" id="3.2.1.93" evidence="4"/>
<name>A0A381DYV2_9GAMM</name>
<keyword evidence="2 6" id="KW-0378">Hydrolase</keyword>
<dbReference type="InterPro" id="IPR012769">
    <property type="entry name" value="Trehalose_TreC"/>
</dbReference>
<proteinExistence type="inferred from homology"/>
<dbReference type="NCBIfam" id="TIGR02403">
    <property type="entry name" value="trehalose_treC"/>
    <property type="match status" value="1"/>
</dbReference>
<dbReference type="FunFam" id="3.20.20.80:FF:000064">
    <property type="entry name" value="Oligo-1,6-glucosidase"/>
    <property type="match status" value="1"/>
</dbReference>
<dbReference type="AlphaFoldDB" id="A0A381DYV2"/>
<dbReference type="SUPFAM" id="SSF51011">
    <property type="entry name" value="Glycosyl hydrolase domain"/>
    <property type="match status" value="1"/>
</dbReference>